<feature type="compositionally biased region" description="Low complexity" evidence="1">
    <location>
        <begin position="8"/>
        <end position="21"/>
    </location>
</feature>
<keyword evidence="3" id="KW-1185">Reference proteome</keyword>
<evidence type="ECO:0000313" key="2">
    <source>
        <dbReference type="EMBL" id="EEB05762.1"/>
    </source>
</evidence>
<accession>B6JWL1</accession>
<dbReference type="RefSeq" id="XP_002172055.1">
    <property type="nucleotide sequence ID" value="XM_002172019.2"/>
</dbReference>
<feature type="region of interest" description="Disordered" evidence="1">
    <location>
        <begin position="1"/>
        <end position="91"/>
    </location>
</feature>
<dbReference type="JaponicusDB" id="SJAG_00788"/>
<dbReference type="Proteomes" id="UP000001744">
    <property type="component" value="Unassembled WGS sequence"/>
</dbReference>
<dbReference type="VEuPathDB" id="FungiDB:SJAG_00788"/>
<dbReference type="EMBL" id="KE651166">
    <property type="protein sequence ID" value="EEB05762.1"/>
    <property type="molecule type" value="Genomic_DNA"/>
</dbReference>
<evidence type="ECO:0000256" key="1">
    <source>
        <dbReference type="SAM" id="MobiDB-lite"/>
    </source>
</evidence>
<evidence type="ECO:0000313" key="3">
    <source>
        <dbReference type="Proteomes" id="UP000001744"/>
    </source>
</evidence>
<dbReference type="HOGENOM" id="CLU_1897426_0_0_1"/>
<protein>
    <submittedName>
        <fullName evidence="2">Uncharacterized protein</fullName>
    </submittedName>
</protein>
<dbReference type="AlphaFoldDB" id="B6JWL1"/>
<name>B6JWL1_SCHJY</name>
<dbReference type="GeneID" id="7048863"/>
<sequence>MTDSDIGKSSASSRSTKTSSISRDEHEFSQGWRNQCASPLRRKDAPKDQMQHQTQENHTSASSSSKRSTLNRTVSTASTNNPITHDSSSAGFVNPFRVFHRRHSFDAKDSAYDDYEDQTVPNPISETWRKWFQK</sequence>
<proteinExistence type="predicted"/>
<reference evidence="2 3" key="1">
    <citation type="journal article" date="2011" name="Science">
        <title>Comparative functional genomics of the fission yeasts.</title>
        <authorList>
            <person name="Rhind N."/>
            <person name="Chen Z."/>
            <person name="Yassour M."/>
            <person name="Thompson D.A."/>
            <person name="Haas B.J."/>
            <person name="Habib N."/>
            <person name="Wapinski I."/>
            <person name="Roy S."/>
            <person name="Lin M.F."/>
            <person name="Heiman D.I."/>
            <person name="Young S.K."/>
            <person name="Furuya K."/>
            <person name="Guo Y."/>
            <person name="Pidoux A."/>
            <person name="Chen H.M."/>
            <person name="Robbertse B."/>
            <person name="Goldberg J.M."/>
            <person name="Aoki K."/>
            <person name="Bayne E.H."/>
            <person name="Berlin A.M."/>
            <person name="Desjardins C.A."/>
            <person name="Dobbs E."/>
            <person name="Dukaj L."/>
            <person name="Fan L."/>
            <person name="FitzGerald M.G."/>
            <person name="French C."/>
            <person name="Gujja S."/>
            <person name="Hansen K."/>
            <person name="Keifenheim D."/>
            <person name="Levin J.Z."/>
            <person name="Mosher R.A."/>
            <person name="Mueller C.A."/>
            <person name="Pfiffner J."/>
            <person name="Priest M."/>
            <person name="Russ C."/>
            <person name="Smialowska A."/>
            <person name="Swoboda P."/>
            <person name="Sykes S.M."/>
            <person name="Vaughn M."/>
            <person name="Vengrova S."/>
            <person name="Yoder R."/>
            <person name="Zeng Q."/>
            <person name="Allshire R."/>
            <person name="Baulcombe D."/>
            <person name="Birren B.W."/>
            <person name="Brown W."/>
            <person name="Ekwall K."/>
            <person name="Kellis M."/>
            <person name="Leatherwood J."/>
            <person name="Levin H."/>
            <person name="Margalit H."/>
            <person name="Martienssen R."/>
            <person name="Nieduszynski C.A."/>
            <person name="Spatafora J.W."/>
            <person name="Friedman N."/>
            <person name="Dalgaard J.Z."/>
            <person name="Baumann P."/>
            <person name="Niki H."/>
            <person name="Regev A."/>
            <person name="Nusbaum C."/>
        </authorList>
    </citation>
    <scope>NUCLEOTIDE SEQUENCE [LARGE SCALE GENOMIC DNA]</scope>
    <source>
        <strain evidence="3">yFS275 / FY16936</strain>
    </source>
</reference>
<feature type="compositionally biased region" description="Polar residues" evidence="1">
    <location>
        <begin position="70"/>
        <end position="91"/>
    </location>
</feature>
<organism evidence="2 3">
    <name type="scientific">Schizosaccharomyces japonicus (strain yFS275 / FY16936)</name>
    <name type="common">Fission yeast</name>
    <dbReference type="NCBI Taxonomy" id="402676"/>
    <lineage>
        <taxon>Eukaryota</taxon>
        <taxon>Fungi</taxon>
        <taxon>Dikarya</taxon>
        <taxon>Ascomycota</taxon>
        <taxon>Taphrinomycotina</taxon>
        <taxon>Schizosaccharomycetes</taxon>
        <taxon>Schizosaccharomycetales</taxon>
        <taxon>Schizosaccharomycetaceae</taxon>
        <taxon>Schizosaccharomyces</taxon>
    </lineage>
</organism>
<gene>
    <name evidence="2" type="ORF">SJAG_00788</name>
</gene>
<feature type="compositionally biased region" description="Basic and acidic residues" evidence="1">
    <location>
        <begin position="41"/>
        <end position="50"/>
    </location>
</feature>